<dbReference type="Gene3D" id="3.30.1360.120">
    <property type="entry name" value="Probable tRNA modification gtpase trme, domain 1"/>
    <property type="match status" value="1"/>
</dbReference>
<dbReference type="AlphaFoldDB" id="H8L6W8"/>
<dbReference type="InterPro" id="IPR045179">
    <property type="entry name" value="YgfZ/GcvT"/>
</dbReference>
<dbReference type="Gene3D" id="2.40.30.160">
    <property type="match status" value="1"/>
</dbReference>
<dbReference type="STRING" id="767434.Fraau_1642"/>
<sequence length="259" mass="27967">MTHASSILSAQLLEIRGADAIGFAQSQFSSNLLTLEDGQWQASAWLDPQGRVRWLLQLARIDAQHLVILLRGGDAASLAQALRLYVFRSKVQITARTALPIGSGPALAEHAVRLDPRTGGQHWGFGDYSMAVGPEVAGDPAWLQRQIQAGWPWLPEAAQGVHVGPALSLHRLGGLAIDKGCYPGQEIVARLHYRGGLKRHLALLEAQQAAAPAESLQLDETPAGQLLNPFAVTRGESVLAVLNDQIEPTGFLVRQRWAP</sequence>
<protein>
    <submittedName>
        <fullName evidence="2">Folate-binding protein YgfZ</fullName>
    </submittedName>
</protein>
<name>H8L6W8_FRAAD</name>
<evidence type="ECO:0000313" key="3">
    <source>
        <dbReference type="Proteomes" id="UP000005234"/>
    </source>
</evidence>
<dbReference type="GO" id="GO:0016226">
    <property type="term" value="P:iron-sulfur cluster assembly"/>
    <property type="evidence" value="ECO:0007669"/>
    <property type="project" value="TreeGrafter"/>
</dbReference>
<dbReference type="Proteomes" id="UP000005234">
    <property type="component" value="Chromosome"/>
</dbReference>
<keyword evidence="1" id="KW-0809">Transit peptide</keyword>
<dbReference type="NCBIfam" id="TIGR03317">
    <property type="entry name" value="ygfZ_signature"/>
    <property type="match status" value="1"/>
</dbReference>
<accession>H8L6W8</accession>
<dbReference type="InterPro" id="IPR017703">
    <property type="entry name" value="YgfZ/GCV_T_CS"/>
</dbReference>
<proteinExistence type="predicted"/>
<reference evidence="2" key="1">
    <citation type="submission" date="2012-02" db="EMBL/GenBank/DDBJ databases">
        <title>The complete genome of Frateuria aurantia DSM 6220.</title>
        <authorList>
            <consortium name="US DOE Joint Genome Institute (JGI-PGF)"/>
            <person name="Lucas S."/>
            <person name="Copeland A."/>
            <person name="Lapidus A."/>
            <person name="Glavina del Rio T."/>
            <person name="Dalin E."/>
            <person name="Tice H."/>
            <person name="Bruce D."/>
            <person name="Goodwin L."/>
            <person name="Pitluck S."/>
            <person name="Peters L."/>
            <person name="Ovchinnikova G."/>
            <person name="Teshima H."/>
            <person name="Kyrpides N."/>
            <person name="Mavromatis K."/>
            <person name="Ivanova N."/>
            <person name="Brettin T."/>
            <person name="Detter J.C."/>
            <person name="Han C."/>
            <person name="Larimer F."/>
            <person name="Land M."/>
            <person name="Hauser L."/>
            <person name="Markowitz V."/>
            <person name="Cheng J.-F."/>
            <person name="Hugenholtz P."/>
            <person name="Woyke T."/>
            <person name="Wu D."/>
            <person name="Brambilla E."/>
            <person name="Klenk H.-P."/>
            <person name="Eisen J.A."/>
        </authorList>
    </citation>
    <scope>NUCLEOTIDE SEQUENCE</scope>
    <source>
        <strain evidence="2">DSM 6220</strain>
    </source>
</reference>
<dbReference type="InterPro" id="IPR027266">
    <property type="entry name" value="TrmE/GcvT-like"/>
</dbReference>
<dbReference type="KEGG" id="fau:Fraau_1642"/>
<dbReference type="eggNOG" id="COG0354">
    <property type="taxonomic scope" value="Bacteria"/>
</dbReference>
<dbReference type="SUPFAM" id="SSF103025">
    <property type="entry name" value="Folate-binding domain"/>
    <property type="match status" value="1"/>
</dbReference>
<dbReference type="RefSeq" id="WP_014403061.1">
    <property type="nucleotide sequence ID" value="NC_017033.1"/>
</dbReference>
<organism evidence="2 3">
    <name type="scientific">Frateuria aurantia (strain ATCC 33424 / DSM 6220 / KCTC 2777 / LMG 1558 / NBRC 3245 / NCIMB 13370)</name>
    <name type="common">Acetobacter aurantius</name>
    <dbReference type="NCBI Taxonomy" id="767434"/>
    <lineage>
        <taxon>Bacteria</taxon>
        <taxon>Pseudomonadati</taxon>
        <taxon>Pseudomonadota</taxon>
        <taxon>Gammaproteobacteria</taxon>
        <taxon>Lysobacterales</taxon>
        <taxon>Rhodanobacteraceae</taxon>
        <taxon>Frateuria</taxon>
    </lineage>
</organism>
<keyword evidence="3" id="KW-1185">Reference proteome</keyword>
<dbReference type="PANTHER" id="PTHR22602">
    <property type="entry name" value="TRANSFERASE CAF17, MITOCHONDRIAL-RELATED"/>
    <property type="match status" value="1"/>
</dbReference>
<evidence type="ECO:0000313" key="2">
    <source>
        <dbReference type="EMBL" id="AFC86056.1"/>
    </source>
</evidence>
<evidence type="ECO:0000256" key="1">
    <source>
        <dbReference type="ARBA" id="ARBA00022946"/>
    </source>
</evidence>
<gene>
    <name evidence="2" type="ordered locus">Fraau_1642</name>
</gene>
<dbReference type="HOGENOM" id="CLU_007884_6_2_6"/>
<dbReference type="OrthoDB" id="9796287at2"/>
<dbReference type="PANTHER" id="PTHR22602:SF0">
    <property type="entry name" value="TRANSFERASE CAF17, MITOCHONDRIAL-RELATED"/>
    <property type="match status" value="1"/>
</dbReference>
<dbReference type="EMBL" id="CP003350">
    <property type="protein sequence ID" value="AFC86056.1"/>
    <property type="molecule type" value="Genomic_DNA"/>
</dbReference>